<evidence type="ECO:0000313" key="3">
    <source>
        <dbReference type="EMBL" id="KAF9424708.1"/>
    </source>
</evidence>
<evidence type="ECO:0000256" key="1">
    <source>
        <dbReference type="ARBA" id="ARBA00022837"/>
    </source>
</evidence>
<dbReference type="EMBL" id="JACKWZ010000001">
    <property type="protein sequence ID" value="KAF9424708.1"/>
    <property type="molecule type" value="Genomic_DNA"/>
</dbReference>
<keyword evidence="1" id="KW-0106">Calcium</keyword>
<evidence type="ECO:0000259" key="2">
    <source>
        <dbReference type="PROSITE" id="PS50222"/>
    </source>
</evidence>
<dbReference type="AlphaFoldDB" id="A0A835GWF7"/>
<dbReference type="PROSITE" id="PS50222">
    <property type="entry name" value="EF_HAND_2"/>
    <property type="match status" value="2"/>
</dbReference>
<dbReference type="PROSITE" id="PS00018">
    <property type="entry name" value="EF_HAND_1"/>
    <property type="match status" value="1"/>
</dbReference>
<feature type="domain" description="EF-hand" evidence="2">
    <location>
        <begin position="97"/>
        <end position="132"/>
    </location>
</feature>
<dbReference type="Proteomes" id="UP000648187">
    <property type="component" value="Unassembled WGS sequence"/>
</dbReference>
<dbReference type="SUPFAM" id="SSF47473">
    <property type="entry name" value="EF-hand"/>
    <property type="match status" value="1"/>
</dbReference>
<dbReference type="CDD" id="cd00051">
    <property type="entry name" value="EFh"/>
    <property type="match status" value="1"/>
</dbReference>
<accession>A0A835GWF7</accession>
<sequence length="218" mass="25056">MGHHISSMFSSLGRFFEYPVKRKPICFYRQEDFSATGEPHRKVADMQRQAATDYDKLVDLFYTRLAEQRQYNQEMKEKDRRWSMQKVVERFPGWNEVTIANLHSLFLLFDNQSNGMLGFDDFGAVLESLGDESGMDVRKDKFNAADTDNDGWITYDEFLSVREPSLLNAVHIGALVYNFNPSEEGRVTGLAAMCNDVAENIQFVSNLTVGEQLEYGLF</sequence>
<dbReference type="Gene3D" id="1.10.238.10">
    <property type="entry name" value="EF-hand"/>
    <property type="match status" value="1"/>
</dbReference>
<dbReference type="InterPro" id="IPR011992">
    <property type="entry name" value="EF-hand-dom_pair"/>
</dbReference>
<dbReference type="GO" id="GO:0005509">
    <property type="term" value="F:calcium ion binding"/>
    <property type="evidence" value="ECO:0007669"/>
    <property type="project" value="InterPro"/>
</dbReference>
<feature type="domain" description="EF-hand" evidence="2">
    <location>
        <begin position="133"/>
        <end position="168"/>
    </location>
</feature>
<dbReference type="Pfam" id="PF13499">
    <property type="entry name" value="EF-hand_7"/>
    <property type="match status" value="1"/>
</dbReference>
<protein>
    <recommendedName>
        <fullName evidence="2">EF-hand domain-containing protein</fullName>
    </recommendedName>
</protein>
<proteinExistence type="predicted"/>
<gene>
    <name evidence="3" type="ORF">HW555_000009</name>
</gene>
<dbReference type="InterPro" id="IPR002048">
    <property type="entry name" value="EF_hand_dom"/>
</dbReference>
<comment type="caution">
    <text evidence="3">The sequence shown here is derived from an EMBL/GenBank/DDBJ whole genome shotgun (WGS) entry which is preliminary data.</text>
</comment>
<evidence type="ECO:0000313" key="4">
    <source>
        <dbReference type="Proteomes" id="UP000648187"/>
    </source>
</evidence>
<name>A0A835GWF7_SPOEX</name>
<keyword evidence="4" id="KW-1185">Reference proteome</keyword>
<dbReference type="InterPro" id="IPR018247">
    <property type="entry name" value="EF_Hand_1_Ca_BS"/>
</dbReference>
<organism evidence="3 4">
    <name type="scientific">Spodoptera exigua</name>
    <name type="common">Beet armyworm</name>
    <name type="synonym">Noctua fulgens</name>
    <dbReference type="NCBI Taxonomy" id="7107"/>
    <lineage>
        <taxon>Eukaryota</taxon>
        <taxon>Metazoa</taxon>
        <taxon>Ecdysozoa</taxon>
        <taxon>Arthropoda</taxon>
        <taxon>Hexapoda</taxon>
        <taxon>Insecta</taxon>
        <taxon>Pterygota</taxon>
        <taxon>Neoptera</taxon>
        <taxon>Endopterygota</taxon>
        <taxon>Lepidoptera</taxon>
        <taxon>Glossata</taxon>
        <taxon>Ditrysia</taxon>
        <taxon>Noctuoidea</taxon>
        <taxon>Noctuidae</taxon>
        <taxon>Amphipyrinae</taxon>
        <taxon>Spodoptera</taxon>
    </lineage>
</organism>
<reference evidence="3" key="1">
    <citation type="submission" date="2020-08" db="EMBL/GenBank/DDBJ databases">
        <title>Spodoptera exigua strain:BAW_Kor-Di-RS1 Genome sequencing and assembly.</title>
        <authorList>
            <person name="Kim J."/>
            <person name="Nam H.Y."/>
            <person name="Kwon M."/>
            <person name="Choi J.H."/>
            <person name="Cho S.R."/>
            <person name="Kim G.-H."/>
        </authorList>
    </citation>
    <scope>NUCLEOTIDE SEQUENCE</scope>
    <source>
        <strain evidence="3">BAW_Kor-Di-RS1</strain>
        <tissue evidence="3">Whole-body</tissue>
    </source>
</reference>